<dbReference type="EnsemblProtists" id="EOD32371">
    <property type="protein sequence ID" value="EOD32371"/>
    <property type="gene ID" value="EMIHUDRAFT_364562"/>
</dbReference>
<name>A0A0D3K9D6_EMIH1</name>
<dbReference type="PaxDb" id="2903-EOD32371"/>
<dbReference type="RefSeq" id="XP_005784800.1">
    <property type="nucleotide sequence ID" value="XM_005784743.1"/>
</dbReference>
<reference evidence="2" key="2">
    <citation type="submission" date="2024-10" db="UniProtKB">
        <authorList>
            <consortium name="EnsemblProtists"/>
        </authorList>
    </citation>
    <scope>IDENTIFICATION</scope>
</reference>
<evidence type="ECO:0000313" key="3">
    <source>
        <dbReference type="Proteomes" id="UP000013827"/>
    </source>
</evidence>
<reference evidence="3" key="1">
    <citation type="journal article" date="2013" name="Nature">
        <title>Pan genome of the phytoplankton Emiliania underpins its global distribution.</title>
        <authorList>
            <person name="Read B.A."/>
            <person name="Kegel J."/>
            <person name="Klute M.J."/>
            <person name="Kuo A."/>
            <person name="Lefebvre S.C."/>
            <person name="Maumus F."/>
            <person name="Mayer C."/>
            <person name="Miller J."/>
            <person name="Monier A."/>
            <person name="Salamov A."/>
            <person name="Young J."/>
            <person name="Aguilar M."/>
            <person name="Claverie J.M."/>
            <person name="Frickenhaus S."/>
            <person name="Gonzalez K."/>
            <person name="Herman E.K."/>
            <person name="Lin Y.C."/>
            <person name="Napier J."/>
            <person name="Ogata H."/>
            <person name="Sarno A.F."/>
            <person name="Shmutz J."/>
            <person name="Schroeder D."/>
            <person name="de Vargas C."/>
            <person name="Verret F."/>
            <person name="von Dassow P."/>
            <person name="Valentin K."/>
            <person name="Van de Peer Y."/>
            <person name="Wheeler G."/>
            <person name="Dacks J.B."/>
            <person name="Delwiche C.F."/>
            <person name="Dyhrman S.T."/>
            <person name="Glockner G."/>
            <person name="John U."/>
            <person name="Richards T."/>
            <person name="Worden A.Z."/>
            <person name="Zhang X."/>
            <person name="Grigoriev I.V."/>
            <person name="Allen A.E."/>
            <person name="Bidle K."/>
            <person name="Borodovsky M."/>
            <person name="Bowler C."/>
            <person name="Brownlee C."/>
            <person name="Cock J.M."/>
            <person name="Elias M."/>
            <person name="Gladyshev V.N."/>
            <person name="Groth M."/>
            <person name="Guda C."/>
            <person name="Hadaegh A."/>
            <person name="Iglesias-Rodriguez M.D."/>
            <person name="Jenkins J."/>
            <person name="Jones B.M."/>
            <person name="Lawson T."/>
            <person name="Leese F."/>
            <person name="Lindquist E."/>
            <person name="Lobanov A."/>
            <person name="Lomsadze A."/>
            <person name="Malik S.B."/>
            <person name="Marsh M.E."/>
            <person name="Mackinder L."/>
            <person name="Mock T."/>
            <person name="Mueller-Roeber B."/>
            <person name="Pagarete A."/>
            <person name="Parker M."/>
            <person name="Probert I."/>
            <person name="Quesneville H."/>
            <person name="Raines C."/>
            <person name="Rensing S.A."/>
            <person name="Riano-Pachon D.M."/>
            <person name="Richier S."/>
            <person name="Rokitta S."/>
            <person name="Shiraiwa Y."/>
            <person name="Soanes D.M."/>
            <person name="van der Giezen M."/>
            <person name="Wahlund T.M."/>
            <person name="Williams B."/>
            <person name="Wilson W."/>
            <person name="Wolfe G."/>
            <person name="Wurch L.L."/>
        </authorList>
    </citation>
    <scope>NUCLEOTIDE SEQUENCE</scope>
</reference>
<keyword evidence="3" id="KW-1185">Reference proteome</keyword>
<dbReference type="GeneID" id="17277643"/>
<evidence type="ECO:0000313" key="2">
    <source>
        <dbReference type="EnsemblProtists" id="EOD32371"/>
    </source>
</evidence>
<dbReference type="Proteomes" id="UP000013827">
    <property type="component" value="Unassembled WGS sequence"/>
</dbReference>
<feature type="region of interest" description="Disordered" evidence="1">
    <location>
        <begin position="1"/>
        <end position="21"/>
    </location>
</feature>
<proteinExistence type="predicted"/>
<organism evidence="2 3">
    <name type="scientific">Emiliania huxleyi (strain CCMP1516)</name>
    <dbReference type="NCBI Taxonomy" id="280463"/>
    <lineage>
        <taxon>Eukaryota</taxon>
        <taxon>Haptista</taxon>
        <taxon>Haptophyta</taxon>
        <taxon>Prymnesiophyceae</taxon>
        <taxon>Isochrysidales</taxon>
        <taxon>Noelaerhabdaceae</taxon>
        <taxon>Emiliania</taxon>
    </lineage>
</organism>
<dbReference type="AlphaFoldDB" id="A0A0D3K9D6"/>
<dbReference type="HOGENOM" id="CLU_1963738_0_0_1"/>
<dbReference type="KEGG" id="ehx:EMIHUDRAFT_364562"/>
<protein>
    <submittedName>
        <fullName evidence="2">Uncharacterized protein</fullName>
    </submittedName>
</protein>
<evidence type="ECO:0000256" key="1">
    <source>
        <dbReference type="SAM" id="MobiDB-lite"/>
    </source>
</evidence>
<accession>A0A0D3K9D6</accession>
<sequence>MMADDDASPQSRAVKQQKREAVAAARRTTAAELTLSGEEVEALTAASKSLDPCWREGSAEDCPTALKSVFTQQPIDFFAALRNPQEDPDPAVWIGVRKTWPVLAERSDDDLLAALQPIKDVRVDKRSL</sequence>